<organism evidence="3 4">
    <name type="scientific">Henosepilachna vigintioctopunctata</name>
    <dbReference type="NCBI Taxonomy" id="420089"/>
    <lineage>
        <taxon>Eukaryota</taxon>
        <taxon>Metazoa</taxon>
        <taxon>Ecdysozoa</taxon>
        <taxon>Arthropoda</taxon>
        <taxon>Hexapoda</taxon>
        <taxon>Insecta</taxon>
        <taxon>Pterygota</taxon>
        <taxon>Neoptera</taxon>
        <taxon>Endopterygota</taxon>
        <taxon>Coleoptera</taxon>
        <taxon>Polyphaga</taxon>
        <taxon>Cucujiformia</taxon>
        <taxon>Coccinelloidea</taxon>
        <taxon>Coccinellidae</taxon>
        <taxon>Epilachninae</taxon>
        <taxon>Epilachnini</taxon>
        <taxon>Henosepilachna</taxon>
    </lineage>
</organism>
<feature type="coiled-coil region" evidence="1">
    <location>
        <begin position="33"/>
        <end position="67"/>
    </location>
</feature>
<protein>
    <submittedName>
        <fullName evidence="3">Uncharacterized protein</fullName>
    </submittedName>
</protein>
<accession>A0AAW1U2P5</accession>
<feature type="compositionally biased region" description="Basic and acidic residues" evidence="2">
    <location>
        <begin position="194"/>
        <end position="214"/>
    </location>
</feature>
<evidence type="ECO:0000256" key="2">
    <source>
        <dbReference type="SAM" id="MobiDB-lite"/>
    </source>
</evidence>
<evidence type="ECO:0000256" key="1">
    <source>
        <dbReference type="SAM" id="Coils"/>
    </source>
</evidence>
<proteinExistence type="predicted"/>
<dbReference type="Proteomes" id="UP001431783">
    <property type="component" value="Unassembled WGS sequence"/>
</dbReference>
<reference evidence="3 4" key="1">
    <citation type="submission" date="2023-03" db="EMBL/GenBank/DDBJ databases">
        <title>Genome insight into feeding habits of ladybird beetles.</title>
        <authorList>
            <person name="Li H.-S."/>
            <person name="Huang Y.-H."/>
            <person name="Pang H."/>
        </authorList>
    </citation>
    <scope>NUCLEOTIDE SEQUENCE [LARGE SCALE GENOMIC DNA]</scope>
    <source>
        <strain evidence="3">SYSU_2023b</strain>
        <tissue evidence="3">Whole body</tissue>
    </source>
</reference>
<keyword evidence="1" id="KW-0175">Coiled coil</keyword>
<dbReference type="EMBL" id="JARQZJ010000033">
    <property type="protein sequence ID" value="KAK9875233.1"/>
    <property type="molecule type" value="Genomic_DNA"/>
</dbReference>
<evidence type="ECO:0000313" key="3">
    <source>
        <dbReference type="EMBL" id="KAK9875233.1"/>
    </source>
</evidence>
<evidence type="ECO:0000313" key="4">
    <source>
        <dbReference type="Proteomes" id="UP001431783"/>
    </source>
</evidence>
<gene>
    <name evidence="3" type="ORF">WA026_007628</name>
</gene>
<dbReference type="AlphaFoldDB" id="A0AAW1U2P5"/>
<sequence>MTSDADQDITLRKIYEEIISSKQEVKNTIAASEARLLLEIQELKIRVDALEEENSELKRNIDYVCEELKRLLDVEVAESDVSDCFPLGNGQNCPVKIELLTNIKKRQIFSNLKKLKGTGIAVSHDLTRRQREELHGLKKHLLRARANSSKKSFIRGNKLFVGKKEYTLGELERDIEDHQSNGAPPAPQPKGKKGQHDNDENFRRDNGTQYDVRKNTRSQNPSKPTTAPKLEDCKRDMKLIWFQSWG</sequence>
<keyword evidence="4" id="KW-1185">Reference proteome</keyword>
<comment type="caution">
    <text evidence="3">The sequence shown here is derived from an EMBL/GenBank/DDBJ whole genome shotgun (WGS) entry which is preliminary data.</text>
</comment>
<feature type="region of interest" description="Disordered" evidence="2">
    <location>
        <begin position="177"/>
        <end position="231"/>
    </location>
</feature>
<name>A0AAW1U2P5_9CUCU</name>